<evidence type="ECO:0000256" key="2">
    <source>
        <dbReference type="ARBA" id="ARBA00010139"/>
    </source>
</evidence>
<dbReference type="Gene3D" id="3.50.50.60">
    <property type="entry name" value="FAD/NAD(P)-binding domain"/>
    <property type="match status" value="3"/>
</dbReference>
<keyword evidence="5" id="KW-0521">NADP</keyword>
<dbReference type="InterPro" id="IPR050775">
    <property type="entry name" value="FAD-binding_Monooxygenases"/>
</dbReference>
<evidence type="ECO:0008006" key="10">
    <source>
        <dbReference type="Google" id="ProtNLM"/>
    </source>
</evidence>
<accession>A0A1Y2MDJ6</accession>
<name>A0A1Y2MDJ6_EPING</name>
<evidence type="ECO:0000256" key="1">
    <source>
        <dbReference type="ARBA" id="ARBA00001974"/>
    </source>
</evidence>
<dbReference type="InParanoid" id="A0A1Y2MDJ6"/>
<keyword evidence="9" id="KW-1185">Reference proteome</keyword>
<dbReference type="PANTHER" id="PTHR43098">
    <property type="entry name" value="L-ORNITHINE N(5)-MONOOXYGENASE-RELATED"/>
    <property type="match status" value="1"/>
</dbReference>
<reference evidence="8 9" key="1">
    <citation type="journal article" date="2017" name="Genome Announc.">
        <title>Genome sequence of the saprophytic ascomycete Epicoccum nigrum ICMP 19927 strain isolated from New Zealand.</title>
        <authorList>
            <person name="Fokin M."/>
            <person name="Fleetwood D."/>
            <person name="Weir B.S."/>
            <person name="Villas-Boas S.G."/>
        </authorList>
    </citation>
    <scope>NUCLEOTIDE SEQUENCE [LARGE SCALE GENOMIC DNA]</scope>
    <source>
        <strain evidence="8 9">ICMP 19927</strain>
    </source>
</reference>
<evidence type="ECO:0000256" key="4">
    <source>
        <dbReference type="ARBA" id="ARBA00022827"/>
    </source>
</evidence>
<dbReference type="PRINTS" id="PR00411">
    <property type="entry name" value="PNDRDTASEI"/>
</dbReference>
<keyword evidence="4" id="KW-0274">FAD</keyword>
<keyword evidence="6" id="KW-0560">Oxidoreductase</keyword>
<dbReference type="PANTHER" id="PTHR43098:SF3">
    <property type="entry name" value="L-ORNITHINE N(5)-MONOOXYGENASE-RELATED"/>
    <property type="match status" value="1"/>
</dbReference>
<dbReference type="GO" id="GO:0050660">
    <property type="term" value="F:flavin adenine dinucleotide binding"/>
    <property type="evidence" value="ECO:0007669"/>
    <property type="project" value="InterPro"/>
</dbReference>
<dbReference type="GO" id="GO:0004499">
    <property type="term" value="F:N,N-dimethylaniline monooxygenase activity"/>
    <property type="evidence" value="ECO:0007669"/>
    <property type="project" value="InterPro"/>
</dbReference>
<dbReference type="SUPFAM" id="SSF51905">
    <property type="entry name" value="FAD/NAD(P)-binding domain"/>
    <property type="match status" value="2"/>
</dbReference>
<dbReference type="EMBL" id="KZ107838">
    <property type="protein sequence ID" value="OSS54205.1"/>
    <property type="molecule type" value="Genomic_DNA"/>
</dbReference>
<dbReference type="GO" id="GO:0050661">
    <property type="term" value="F:NADP binding"/>
    <property type="evidence" value="ECO:0007669"/>
    <property type="project" value="InterPro"/>
</dbReference>
<sequence length="534" mass="60904">MTEVLDAVIVGAGFGGVYQLKQLRDAGYNVRLLESGSDYGGVWYWNRYPGARVDSAVPCYEFSDPDLWKDWTWTQRFPGSAELRSYFAYVAEKWDLRKDSVFDCFVEKAAWCDIEKKWSVTTKDGKRYKAKFFLLNTGFAAKRHIPAWEGMDNFKGTLLHPSYWPQEELNLRGKRVAIVGTGSTGVQLATELNKVASHLTVFQRTPNMALPMKQVQYDPPTQALPREEYPDLFSHRKDSFSGLSFNFIPRTTFADTAEQRRQVYEKLWAEGDFHFWLAAYCDMLFDRKANEEAYNFWRDNVRARIHDAQVADILAPMQQPHAFGCKRISLETGYFELFNRDNVTLVDTSEAGTPIKSITAQGIRTRDQEHIFDVIICATGYDAVTGGLTQIDIRGRSGTTLQQAWSTGVKTYLGMASHDFPNMFFTYGPQAPTAFCNGPTCAEMQGNWILQIMEHMRERELQVVEVEEQSQKEWKDLISELASATLLPTVDSWYMGTNVPGKLREPLMYLGGVPTYYKALEEVAEKGYDGFQLA</sequence>
<protein>
    <recommendedName>
        <fullName evidence="10">FAD/NAD(P)-binding domain-containing protein</fullName>
    </recommendedName>
</protein>
<proteinExistence type="inferred from homology"/>
<evidence type="ECO:0000313" key="9">
    <source>
        <dbReference type="Proteomes" id="UP000193240"/>
    </source>
</evidence>
<dbReference type="OMA" id="QGNWILQ"/>
<dbReference type="Pfam" id="PF00743">
    <property type="entry name" value="FMO-like"/>
    <property type="match status" value="1"/>
</dbReference>
<evidence type="ECO:0000313" key="8">
    <source>
        <dbReference type="EMBL" id="OSS54205.1"/>
    </source>
</evidence>
<dbReference type="AlphaFoldDB" id="A0A1Y2MDJ6"/>
<gene>
    <name evidence="8" type="ORF">B5807_01398</name>
</gene>
<dbReference type="InterPro" id="IPR036188">
    <property type="entry name" value="FAD/NAD-bd_sf"/>
</dbReference>
<dbReference type="InterPro" id="IPR020946">
    <property type="entry name" value="Flavin_mOase-like"/>
</dbReference>
<keyword evidence="3" id="KW-0285">Flavoprotein</keyword>
<dbReference type="Proteomes" id="UP000193240">
    <property type="component" value="Unassembled WGS sequence"/>
</dbReference>
<evidence type="ECO:0000256" key="5">
    <source>
        <dbReference type="ARBA" id="ARBA00022857"/>
    </source>
</evidence>
<organism evidence="8 9">
    <name type="scientific">Epicoccum nigrum</name>
    <name type="common">Soil fungus</name>
    <name type="synonym">Epicoccum purpurascens</name>
    <dbReference type="NCBI Taxonomy" id="105696"/>
    <lineage>
        <taxon>Eukaryota</taxon>
        <taxon>Fungi</taxon>
        <taxon>Dikarya</taxon>
        <taxon>Ascomycota</taxon>
        <taxon>Pezizomycotina</taxon>
        <taxon>Dothideomycetes</taxon>
        <taxon>Pleosporomycetidae</taxon>
        <taxon>Pleosporales</taxon>
        <taxon>Pleosporineae</taxon>
        <taxon>Didymellaceae</taxon>
        <taxon>Epicoccum</taxon>
    </lineage>
</organism>
<dbReference type="STRING" id="105696.A0A1Y2MDJ6"/>
<evidence type="ECO:0000256" key="7">
    <source>
        <dbReference type="ARBA" id="ARBA00023033"/>
    </source>
</evidence>
<keyword evidence="7" id="KW-0503">Monooxygenase</keyword>
<evidence type="ECO:0000256" key="3">
    <source>
        <dbReference type="ARBA" id="ARBA00022630"/>
    </source>
</evidence>
<evidence type="ECO:0000256" key="6">
    <source>
        <dbReference type="ARBA" id="ARBA00023002"/>
    </source>
</evidence>
<comment type="similarity">
    <text evidence="2">Belongs to the FAD-binding monooxygenase family.</text>
</comment>
<comment type="cofactor">
    <cofactor evidence="1">
        <name>FAD</name>
        <dbReference type="ChEBI" id="CHEBI:57692"/>
    </cofactor>
</comment>